<protein>
    <submittedName>
        <fullName evidence="1">Uncharacterized protein</fullName>
    </submittedName>
</protein>
<evidence type="ECO:0000313" key="1">
    <source>
        <dbReference type="EMBL" id="KAK4399596.1"/>
    </source>
</evidence>
<name>A0AAE1WUA6_9LAMI</name>
<organism evidence="1 2">
    <name type="scientific">Sesamum angolense</name>
    <dbReference type="NCBI Taxonomy" id="2727404"/>
    <lineage>
        <taxon>Eukaryota</taxon>
        <taxon>Viridiplantae</taxon>
        <taxon>Streptophyta</taxon>
        <taxon>Embryophyta</taxon>
        <taxon>Tracheophyta</taxon>
        <taxon>Spermatophyta</taxon>
        <taxon>Magnoliopsida</taxon>
        <taxon>eudicotyledons</taxon>
        <taxon>Gunneridae</taxon>
        <taxon>Pentapetalae</taxon>
        <taxon>asterids</taxon>
        <taxon>lamiids</taxon>
        <taxon>Lamiales</taxon>
        <taxon>Pedaliaceae</taxon>
        <taxon>Sesamum</taxon>
    </lineage>
</organism>
<keyword evidence="2" id="KW-1185">Reference proteome</keyword>
<dbReference type="EMBL" id="JACGWL010000006">
    <property type="protein sequence ID" value="KAK4399596.1"/>
    <property type="molecule type" value="Genomic_DNA"/>
</dbReference>
<accession>A0AAE1WUA6</accession>
<comment type="caution">
    <text evidence="1">The sequence shown here is derived from an EMBL/GenBank/DDBJ whole genome shotgun (WGS) entry which is preliminary data.</text>
</comment>
<reference evidence="1" key="2">
    <citation type="journal article" date="2024" name="Plant">
        <title>Genomic evolution and insights into agronomic trait innovations of Sesamum species.</title>
        <authorList>
            <person name="Miao H."/>
            <person name="Wang L."/>
            <person name="Qu L."/>
            <person name="Liu H."/>
            <person name="Sun Y."/>
            <person name="Le M."/>
            <person name="Wang Q."/>
            <person name="Wei S."/>
            <person name="Zheng Y."/>
            <person name="Lin W."/>
            <person name="Duan Y."/>
            <person name="Cao H."/>
            <person name="Xiong S."/>
            <person name="Wang X."/>
            <person name="Wei L."/>
            <person name="Li C."/>
            <person name="Ma Q."/>
            <person name="Ju M."/>
            <person name="Zhao R."/>
            <person name="Li G."/>
            <person name="Mu C."/>
            <person name="Tian Q."/>
            <person name="Mei H."/>
            <person name="Zhang T."/>
            <person name="Gao T."/>
            <person name="Zhang H."/>
        </authorList>
    </citation>
    <scope>NUCLEOTIDE SEQUENCE</scope>
    <source>
        <strain evidence="1">K16</strain>
    </source>
</reference>
<dbReference type="AlphaFoldDB" id="A0AAE1WUA6"/>
<evidence type="ECO:0000313" key="2">
    <source>
        <dbReference type="Proteomes" id="UP001289374"/>
    </source>
</evidence>
<gene>
    <name evidence="1" type="ORF">Sango_1065700</name>
</gene>
<proteinExistence type="predicted"/>
<sequence length="108" mass="11790">MTAKIEPLDLNPPDVPLQSQLKSLVPLGNKKETPGKSSKILLASETVEFMQTHLLLDYISSLHEKGKMLVEEKGVLEGKLQIGGSKTGGRTKKVVLDLNLIPDAQMLE</sequence>
<reference evidence="1" key="1">
    <citation type="submission" date="2020-06" db="EMBL/GenBank/DDBJ databases">
        <authorList>
            <person name="Li T."/>
            <person name="Hu X."/>
            <person name="Zhang T."/>
            <person name="Song X."/>
            <person name="Zhang H."/>
            <person name="Dai N."/>
            <person name="Sheng W."/>
            <person name="Hou X."/>
            <person name="Wei L."/>
        </authorList>
    </citation>
    <scope>NUCLEOTIDE SEQUENCE</scope>
    <source>
        <strain evidence="1">K16</strain>
        <tissue evidence="1">Leaf</tissue>
    </source>
</reference>
<dbReference type="Proteomes" id="UP001289374">
    <property type="component" value="Unassembled WGS sequence"/>
</dbReference>